<comment type="caution">
    <text evidence="15">The sequence shown here is derived from an EMBL/GenBank/DDBJ whole genome shotgun (WGS) entry which is preliminary data.</text>
</comment>
<evidence type="ECO:0000259" key="14">
    <source>
        <dbReference type="PROSITE" id="PS50110"/>
    </source>
</evidence>
<dbReference type="PROSITE" id="PS50109">
    <property type="entry name" value="HIS_KIN"/>
    <property type="match status" value="1"/>
</dbReference>
<dbReference type="SUPFAM" id="SSF55874">
    <property type="entry name" value="ATPase domain of HSP90 chaperone/DNA topoisomerase II/histidine kinase"/>
    <property type="match status" value="1"/>
</dbReference>
<dbReference type="FunFam" id="1.10.287.130:FF:000002">
    <property type="entry name" value="Two-component osmosensing histidine kinase"/>
    <property type="match status" value="1"/>
</dbReference>
<feature type="transmembrane region" description="Helical" evidence="12">
    <location>
        <begin position="20"/>
        <end position="44"/>
    </location>
</feature>
<feature type="domain" description="Histidine kinase" evidence="13">
    <location>
        <begin position="482"/>
        <end position="702"/>
    </location>
</feature>
<keyword evidence="5" id="KW-0547">Nucleotide-binding</keyword>
<evidence type="ECO:0000256" key="12">
    <source>
        <dbReference type="SAM" id="Phobius"/>
    </source>
</evidence>
<dbReference type="Gene3D" id="3.30.565.10">
    <property type="entry name" value="Histidine kinase-like ATPase, C-terminal domain"/>
    <property type="match status" value="1"/>
</dbReference>
<dbReference type="CDD" id="cd00082">
    <property type="entry name" value="HisKA"/>
    <property type="match status" value="1"/>
</dbReference>
<dbReference type="SMART" id="SM00448">
    <property type="entry name" value="REC"/>
    <property type="match status" value="1"/>
</dbReference>
<dbReference type="InterPro" id="IPR001789">
    <property type="entry name" value="Sig_transdc_resp-reg_receiver"/>
</dbReference>
<evidence type="ECO:0000256" key="3">
    <source>
        <dbReference type="ARBA" id="ARBA00022553"/>
    </source>
</evidence>
<keyword evidence="12" id="KW-1133">Transmembrane helix</keyword>
<dbReference type="InterPro" id="IPR003594">
    <property type="entry name" value="HATPase_dom"/>
</dbReference>
<evidence type="ECO:0000256" key="10">
    <source>
        <dbReference type="ARBA" id="ARBA00068150"/>
    </source>
</evidence>
<evidence type="ECO:0000256" key="4">
    <source>
        <dbReference type="ARBA" id="ARBA00022679"/>
    </source>
</evidence>
<dbReference type="SMART" id="SM00387">
    <property type="entry name" value="HATPase_c"/>
    <property type="match status" value="1"/>
</dbReference>
<evidence type="ECO:0000256" key="7">
    <source>
        <dbReference type="ARBA" id="ARBA00022840"/>
    </source>
</evidence>
<dbReference type="InterPro" id="IPR036097">
    <property type="entry name" value="HisK_dim/P_sf"/>
</dbReference>
<dbReference type="PRINTS" id="PR00344">
    <property type="entry name" value="BCTRLSENSOR"/>
</dbReference>
<dbReference type="FunFam" id="3.30.565.10:FF:000010">
    <property type="entry name" value="Sensor histidine kinase RcsC"/>
    <property type="match status" value="1"/>
</dbReference>
<dbReference type="Gene3D" id="1.10.287.130">
    <property type="match status" value="1"/>
</dbReference>
<dbReference type="Pfam" id="PF00512">
    <property type="entry name" value="HisKA"/>
    <property type="match status" value="1"/>
</dbReference>
<dbReference type="InterPro" id="IPR003661">
    <property type="entry name" value="HisK_dim/P_dom"/>
</dbReference>
<keyword evidence="12" id="KW-0812">Transmembrane</keyword>
<evidence type="ECO:0000313" key="15">
    <source>
        <dbReference type="EMBL" id="NNA96108.1"/>
    </source>
</evidence>
<keyword evidence="12" id="KW-0472">Membrane</keyword>
<dbReference type="GO" id="GO:0000155">
    <property type="term" value="F:phosphorelay sensor kinase activity"/>
    <property type="evidence" value="ECO:0007669"/>
    <property type="project" value="InterPro"/>
</dbReference>
<accession>A0A7Y1QMS0</accession>
<reference evidence="15 16" key="1">
    <citation type="journal article" date="2020" name="Front. Microbiol.">
        <title>Genetic Organization of the aprX-lipA2 Operon Affects the Proteolytic Potential of Pseudomonas Species in Milk.</title>
        <authorList>
            <person name="Maier C."/>
            <person name="Huptas C."/>
            <person name="von Neubeck M."/>
            <person name="Scherer S."/>
            <person name="Wenning M."/>
            <person name="Lucking G."/>
        </authorList>
    </citation>
    <scope>NUCLEOTIDE SEQUENCE [LARGE SCALE GENOMIC DNA]</scope>
    <source>
        <strain evidence="15 16">G4779</strain>
    </source>
</reference>
<dbReference type="InterPro" id="IPR036890">
    <property type="entry name" value="HATPase_C_sf"/>
</dbReference>
<proteinExistence type="predicted"/>
<dbReference type="EMBL" id="JAAQYP010000017">
    <property type="protein sequence ID" value="NNA96108.1"/>
    <property type="molecule type" value="Genomic_DNA"/>
</dbReference>
<evidence type="ECO:0000256" key="1">
    <source>
        <dbReference type="ARBA" id="ARBA00000085"/>
    </source>
</evidence>
<feature type="modified residue" description="4-aspartylphosphate" evidence="11">
    <location>
        <position position="884"/>
    </location>
</feature>
<comment type="subunit">
    <text evidence="9">At low DSF concentrations, interacts with RpfF.</text>
</comment>
<dbReference type="SUPFAM" id="SSF52172">
    <property type="entry name" value="CheY-like"/>
    <property type="match status" value="1"/>
</dbReference>
<dbReference type="GeneID" id="70099998"/>
<dbReference type="PANTHER" id="PTHR45339">
    <property type="entry name" value="HYBRID SIGNAL TRANSDUCTION HISTIDINE KINASE J"/>
    <property type="match status" value="1"/>
</dbReference>
<feature type="transmembrane region" description="Helical" evidence="12">
    <location>
        <begin position="307"/>
        <end position="327"/>
    </location>
</feature>
<dbReference type="CDD" id="cd17546">
    <property type="entry name" value="REC_hyHK_CKI1_RcsC-like"/>
    <property type="match status" value="1"/>
</dbReference>
<dbReference type="SMART" id="SM00388">
    <property type="entry name" value="HisKA"/>
    <property type="match status" value="1"/>
</dbReference>
<organism evidence="15 16">
    <name type="scientific">Pseudomonas gessardii</name>
    <dbReference type="NCBI Taxonomy" id="78544"/>
    <lineage>
        <taxon>Bacteria</taxon>
        <taxon>Pseudomonadati</taxon>
        <taxon>Pseudomonadota</taxon>
        <taxon>Gammaproteobacteria</taxon>
        <taxon>Pseudomonadales</taxon>
        <taxon>Pseudomonadaceae</taxon>
        <taxon>Pseudomonas</taxon>
    </lineage>
</organism>
<dbReference type="InterPro" id="IPR004358">
    <property type="entry name" value="Sig_transdc_His_kin-like_C"/>
</dbReference>
<name>A0A7Y1QMS0_9PSED</name>
<evidence type="ECO:0000313" key="16">
    <source>
        <dbReference type="Proteomes" id="UP000542111"/>
    </source>
</evidence>
<evidence type="ECO:0000256" key="11">
    <source>
        <dbReference type="PROSITE-ProRule" id="PRU00169"/>
    </source>
</evidence>
<keyword evidence="3 11" id="KW-0597">Phosphoprotein</keyword>
<sequence length="952" mass="104986">MMKHTERLPDNWVLHPKFAYKLIGCLAIAFILGVLGAVVMYFYVSVISEASEYRKNFNNGYTQSRDFFEKNELLLAGMIKSVNFVSGLAAPSSNQGKERFYLQPIPAPDSHNGILNLSAQMRKELRESNVNIICVDMAAGVARYVFKSDTSNSNKLKQISEQLQDVDGSKQLENGLHVFQLGTGNEKKSYIFEPISSRLMPHAWLGIEVPHARVQKSIMSEMNAAPQLGIKYMILDKNGRIISSVPELDLNDHRTIEFLNAMNNKGDGFESYGAPVFNVSLKKELGGGRRWVVYYASYSDVLWQVRYSVVFGCLVFIASLGSAYIVMRYMRRAVFLPAQEQAVQLMEREAFNRTMLELAPVGICVFSRESGKLLLQSEKAKAMLASYVEMGGCRASLREFFMSVPLKGGETSYRTGVTTFTPHESTQRYIHVSLAELQYNDQPVLFCSFVDDSERRRAELMMAAAKEAADEANAAKSTFLAMMSHEIRTPLYGVLGTLELLGNTTLLPQQRGYLGTIEHSSSNLRHIIDDILDFSKIEANQLALELGQFNLIELAQHVARSFVSLAQKKGVELYCCLQPDLPLLVGDRNRLQQVLSNLLSNAVKFTDSGKIVIRIGGVKNAAGRFDVRIQVSDSGIGIAKASQAKLFEPFIQADHSTARRFGGTGLGLSICRKLVELMGGEVNLVSELGLGSSFSLLLDLPIAGTLQPISLAGLSTVQVLAGANEQRETLLALIEHAGGRAYPLTGVLPASAHNDVLLVTWPHRPEMTFANRFAGVVWLDPQGASIPEWREDGWHVSSLCQQGIVQALQRAGGNELGGVRASPVLVPAVPKTLHVLAVEDHPINQRVLTEQLQQLGCQVTMTSDGREALQRWQRGESFDVVLTDVNMPELDGYQLTRRLRAEGIKVPIVGVTANAQTDETERCLQAGMDGYLAKPVSLAGLKQELLRIGGLR</sequence>
<keyword evidence="4" id="KW-0808">Transferase</keyword>
<evidence type="ECO:0000256" key="2">
    <source>
        <dbReference type="ARBA" id="ARBA00012438"/>
    </source>
</evidence>
<dbReference type="InterPro" id="IPR011006">
    <property type="entry name" value="CheY-like_superfamily"/>
</dbReference>
<dbReference type="GO" id="GO:0005524">
    <property type="term" value="F:ATP binding"/>
    <property type="evidence" value="ECO:0007669"/>
    <property type="project" value="UniProtKB-KW"/>
</dbReference>
<feature type="domain" description="Response regulatory" evidence="14">
    <location>
        <begin position="834"/>
        <end position="949"/>
    </location>
</feature>
<dbReference type="OrthoDB" id="9770795at2"/>
<gene>
    <name evidence="15" type="ORF">HBO33_13105</name>
</gene>
<dbReference type="Proteomes" id="UP000542111">
    <property type="component" value="Unassembled WGS sequence"/>
</dbReference>
<dbReference type="Gene3D" id="3.40.50.2300">
    <property type="match status" value="1"/>
</dbReference>
<protein>
    <recommendedName>
        <fullName evidence="10">Sensory/regulatory protein RpfC</fullName>
        <ecNumber evidence="2">2.7.13.3</ecNumber>
    </recommendedName>
</protein>
<dbReference type="CDD" id="cd16922">
    <property type="entry name" value="HATPase_EvgS-ArcB-TorS-like"/>
    <property type="match status" value="1"/>
</dbReference>
<dbReference type="InterPro" id="IPR005467">
    <property type="entry name" value="His_kinase_dom"/>
</dbReference>
<dbReference type="Pfam" id="PF02518">
    <property type="entry name" value="HATPase_c"/>
    <property type="match status" value="1"/>
</dbReference>
<evidence type="ECO:0000256" key="5">
    <source>
        <dbReference type="ARBA" id="ARBA00022741"/>
    </source>
</evidence>
<comment type="catalytic activity">
    <reaction evidence="1">
        <text>ATP + protein L-histidine = ADP + protein N-phospho-L-histidine.</text>
        <dbReference type="EC" id="2.7.13.3"/>
    </reaction>
</comment>
<dbReference type="PANTHER" id="PTHR45339:SF1">
    <property type="entry name" value="HYBRID SIGNAL TRANSDUCTION HISTIDINE KINASE J"/>
    <property type="match status" value="1"/>
</dbReference>
<evidence type="ECO:0000256" key="9">
    <source>
        <dbReference type="ARBA" id="ARBA00064003"/>
    </source>
</evidence>
<evidence type="ECO:0000259" key="13">
    <source>
        <dbReference type="PROSITE" id="PS50109"/>
    </source>
</evidence>
<keyword evidence="6" id="KW-0418">Kinase</keyword>
<keyword evidence="8" id="KW-0902">Two-component regulatory system</keyword>
<dbReference type="SUPFAM" id="SSF47384">
    <property type="entry name" value="Homodimeric domain of signal transducing histidine kinase"/>
    <property type="match status" value="1"/>
</dbReference>
<keyword evidence="7" id="KW-0067">ATP-binding</keyword>
<dbReference type="PROSITE" id="PS50110">
    <property type="entry name" value="RESPONSE_REGULATORY"/>
    <property type="match status" value="1"/>
</dbReference>
<evidence type="ECO:0000256" key="6">
    <source>
        <dbReference type="ARBA" id="ARBA00022777"/>
    </source>
</evidence>
<dbReference type="EC" id="2.7.13.3" evidence="2"/>
<dbReference type="AlphaFoldDB" id="A0A7Y1QMS0"/>
<evidence type="ECO:0000256" key="8">
    <source>
        <dbReference type="ARBA" id="ARBA00023012"/>
    </source>
</evidence>
<dbReference type="RefSeq" id="WP_076960962.1">
    <property type="nucleotide sequence ID" value="NZ_CBCRYT010000003.1"/>
</dbReference>
<dbReference type="Pfam" id="PF00072">
    <property type="entry name" value="Response_reg"/>
    <property type="match status" value="1"/>
</dbReference>